<protein>
    <recommendedName>
        <fullName evidence="2">Nephrocystin 3-like N-terminal domain-containing protein</fullName>
    </recommendedName>
</protein>
<dbReference type="Pfam" id="PF24883">
    <property type="entry name" value="NPHP3_N"/>
    <property type="match status" value="1"/>
</dbReference>
<accession>A0A6A7BRK4</accession>
<evidence type="ECO:0000256" key="1">
    <source>
        <dbReference type="ARBA" id="ARBA00022737"/>
    </source>
</evidence>
<dbReference type="SUPFAM" id="SSF52540">
    <property type="entry name" value="P-loop containing nucleoside triphosphate hydrolases"/>
    <property type="match status" value="1"/>
</dbReference>
<dbReference type="Proteomes" id="UP000799421">
    <property type="component" value="Unassembled WGS sequence"/>
</dbReference>
<proteinExistence type="predicted"/>
<feature type="domain" description="Nephrocystin 3-like N-terminal" evidence="2">
    <location>
        <begin position="75"/>
        <end position="233"/>
    </location>
</feature>
<keyword evidence="1" id="KW-0677">Repeat</keyword>
<evidence type="ECO:0000313" key="3">
    <source>
        <dbReference type="EMBL" id="KAF2857385.1"/>
    </source>
</evidence>
<sequence>MVSKEQRAWVEEQLKALEKAQAEINQGVKGVRKFLDLSALQCAEKAAYDSRDYSGDNLDGDFQLCLEGTRVDIIETIRNWATTDNEQRVFWLSGKAGTGKSTIARTVAHKLAEQGYLVGSFFFKRGVGDNLSNAPYLFPTLAHHMADLIPSIGDRIADVSSRANSKALKEQFEMLIEGPLSGYNTGSATDVRAIVIDALDECDAREGVGQAMKFWPLLSAHTSMNLRVFVTSRSDNAIWRKLGQLDPKYFQYRKLENWQSSTIKDDLRRYCEIELEKIREERKNNMIPDKLGNEWPGE</sequence>
<name>A0A6A7BRK4_9PEZI</name>
<gene>
    <name evidence="3" type="ORF">K470DRAFT_223459</name>
</gene>
<dbReference type="PANTHER" id="PTHR10039">
    <property type="entry name" value="AMELOGENIN"/>
    <property type="match status" value="1"/>
</dbReference>
<reference evidence="3" key="1">
    <citation type="journal article" date="2020" name="Stud. Mycol.">
        <title>101 Dothideomycetes genomes: a test case for predicting lifestyles and emergence of pathogens.</title>
        <authorList>
            <person name="Haridas S."/>
            <person name="Albert R."/>
            <person name="Binder M."/>
            <person name="Bloem J."/>
            <person name="Labutti K."/>
            <person name="Salamov A."/>
            <person name="Andreopoulos B."/>
            <person name="Baker S."/>
            <person name="Barry K."/>
            <person name="Bills G."/>
            <person name="Bluhm B."/>
            <person name="Cannon C."/>
            <person name="Castanera R."/>
            <person name="Culley D."/>
            <person name="Daum C."/>
            <person name="Ezra D."/>
            <person name="Gonzalez J."/>
            <person name="Henrissat B."/>
            <person name="Kuo A."/>
            <person name="Liang C."/>
            <person name="Lipzen A."/>
            <person name="Lutzoni F."/>
            <person name="Magnuson J."/>
            <person name="Mondo S."/>
            <person name="Nolan M."/>
            <person name="Ohm R."/>
            <person name="Pangilinan J."/>
            <person name="Park H.-J."/>
            <person name="Ramirez L."/>
            <person name="Alfaro M."/>
            <person name="Sun H."/>
            <person name="Tritt A."/>
            <person name="Yoshinaga Y."/>
            <person name="Zwiers L.-H."/>
            <person name="Turgeon B."/>
            <person name="Goodwin S."/>
            <person name="Spatafora J."/>
            <person name="Crous P."/>
            <person name="Grigoriev I."/>
        </authorList>
    </citation>
    <scope>NUCLEOTIDE SEQUENCE</scope>
    <source>
        <strain evidence="3">CBS 480.64</strain>
    </source>
</reference>
<dbReference type="AlphaFoldDB" id="A0A6A7BRK4"/>
<evidence type="ECO:0000313" key="4">
    <source>
        <dbReference type="Proteomes" id="UP000799421"/>
    </source>
</evidence>
<dbReference type="OrthoDB" id="674604at2759"/>
<dbReference type="EMBL" id="MU006046">
    <property type="protein sequence ID" value="KAF2857385.1"/>
    <property type="molecule type" value="Genomic_DNA"/>
</dbReference>
<dbReference type="InterPro" id="IPR056884">
    <property type="entry name" value="NPHP3-like_N"/>
</dbReference>
<dbReference type="InterPro" id="IPR027417">
    <property type="entry name" value="P-loop_NTPase"/>
</dbReference>
<evidence type="ECO:0000259" key="2">
    <source>
        <dbReference type="Pfam" id="PF24883"/>
    </source>
</evidence>
<keyword evidence="4" id="KW-1185">Reference proteome</keyword>
<dbReference type="PANTHER" id="PTHR10039:SF14">
    <property type="entry name" value="NACHT DOMAIN-CONTAINING PROTEIN"/>
    <property type="match status" value="1"/>
</dbReference>
<organism evidence="3 4">
    <name type="scientific">Piedraia hortae CBS 480.64</name>
    <dbReference type="NCBI Taxonomy" id="1314780"/>
    <lineage>
        <taxon>Eukaryota</taxon>
        <taxon>Fungi</taxon>
        <taxon>Dikarya</taxon>
        <taxon>Ascomycota</taxon>
        <taxon>Pezizomycotina</taxon>
        <taxon>Dothideomycetes</taxon>
        <taxon>Dothideomycetidae</taxon>
        <taxon>Capnodiales</taxon>
        <taxon>Piedraiaceae</taxon>
        <taxon>Piedraia</taxon>
    </lineage>
</organism>
<dbReference type="Gene3D" id="3.40.50.300">
    <property type="entry name" value="P-loop containing nucleotide triphosphate hydrolases"/>
    <property type="match status" value="1"/>
</dbReference>
<feature type="non-terminal residue" evidence="3">
    <location>
        <position position="298"/>
    </location>
</feature>